<keyword evidence="7 10" id="KW-1133">Transmembrane helix</keyword>
<evidence type="ECO:0000256" key="2">
    <source>
        <dbReference type="ARBA" id="ARBA00009765"/>
    </source>
</evidence>
<dbReference type="GeneID" id="25990522"/>
<keyword evidence="10" id="KW-0999">Mitochondrion inner membrane</keyword>
<organism evidence="13 14">
    <name type="scientific">Trichosporon asahii var. asahii (strain ATCC 90039 / CBS 2479 / JCM 2466 / KCTC 7840 / NBRC 103889/ NCYC 2677 / UAMH 7654)</name>
    <name type="common">Yeast</name>
    <dbReference type="NCBI Taxonomy" id="1186058"/>
    <lineage>
        <taxon>Eukaryota</taxon>
        <taxon>Fungi</taxon>
        <taxon>Dikarya</taxon>
        <taxon>Basidiomycota</taxon>
        <taxon>Agaricomycotina</taxon>
        <taxon>Tremellomycetes</taxon>
        <taxon>Trichosporonales</taxon>
        <taxon>Trichosporonaceae</taxon>
        <taxon>Trichosporon</taxon>
    </lineage>
</organism>
<dbReference type="Pfam" id="PF22099">
    <property type="entry name" value="MRS2-like"/>
    <property type="match status" value="1"/>
</dbReference>
<evidence type="ECO:0000313" key="13">
    <source>
        <dbReference type="EMBL" id="EJT51779.1"/>
    </source>
</evidence>
<proteinExistence type="inferred from homology"/>
<keyword evidence="6" id="KW-0809">Transit peptide</keyword>
<keyword evidence="11" id="KW-0175">Coiled coil</keyword>
<reference evidence="13 14" key="1">
    <citation type="journal article" date="2012" name="Eukaryot. Cell">
        <title>Draft genome sequence of CBS 2479, the standard type strain of Trichosporon asahii.</title>
        <authorList>
            <person name="Yang R.Y."/>
            <person name="Li H.T."/>
            <person name="Zhu H."/>
            <person name="Zhou G.P."/>
            <person name="Wang M."/>
            <person name="Wang L."/>
        </authorList>
    </citation>
    <scope>NUCLEOTIDE SEQUENCE [LARGE SCALE GENOMIC DNA]</scope>
    <source>
        <strain evidence="14">ATCC 90039 / CBS 2479 / JCM 2466 / KCTC 7840 / NCYC 2677 / UAMH 7654</strain>
    </source>
</reference>
<keyword evidence="9 10" id="KW-0472">Membrane</keyword>
<dbReference type="Proteomes" id="UP000002748">
    <property type="component" value="Unassembled WGS sequence"/>
</dbReference>
<dbReference type="RefSeq" id="XP_014182734.1">
    <property type="nucleotide sequence ID" value="XM_014327259.1"/>
</dbReference>
<comment type="subcellular location">
    <subcellularLocation>
        <location evidence="1">Membrane</location>
        <topology evidence="1">Multi-pass membrane protein</topology>
    </subcellularLocation>
    <subcellularLocation>
        <location evidence="10">Mitochondrion inner membrane</location>
        <topology evidence="10">Multi-pass membrane protein</topology>
    </subcellularLocation>
</comment>
<dbReference type="CDD" id="cd12823">
    <property type="entry name" value="Mrs2_Mfm1p-like"/>
    <property type="match status" value="1"/>
</dbReference>
<name>J6F453_TRIAS</name>
<dbReference type="KEGG" id="tasa:A1Q1_07010"/>
<dbReference type="Gene3D" id="2.40.128.330">
    <property type="match status" value="1"/>
</dbReference>
<dbReference type="Gene3D" id="1.20.58.340">
    <property type="entry name" value="Magnesium transport protein CorA, transmembrane region"/>
    <property type="match status" value="1"/>
</dbReference>
<dbReference type="VEuPathDB" id="FungiDB:A1Q1_07010"/>
<evidence type="ECO:0000256" key="10">
    <source>
        <dbReference type="RuleBase" id="RU366042"/>
    </source>
</evidence>
<accession>J6F453</accession>
<feature type="transmembrane region" description="Helical" evidence="10">
    <location>
        <begin position="359"/>
        <end position="377"/>
    </location>
</feature>
<evidence type="ECO:0000256" key="6">
    <source>
        <dbReference type="ARBA" id="ARBA00022946"/>
    </source>
</evidence>
<evidence type="ECO:0000313" key="14">
    <source>
        <dbReference type="Proteomes" id="UP000002748"/>
    </source>
</evidence>
<comment type="caution">
    <text evidence="13">The sequence shown here is derived from an EMBL/GenBank/DDBJ whole genome shotgun (WGS) entry which is preliminary data.</text>
</comment>
<evidence type="ECO:0000256" key="12">
    <source>
        <dbReference type="SAM" id="MobiDB-lite"/>
    </source>
</evidence>
<evidence type="ECO:0000256" key="1">
    <source>
        <dbReference type="ARBA" id="ARBA00004141"/>
    </source>
</evidence>
<dbReference type="InterPro" id="IPR039204">
    <property type="entry name" value="MRS2-like"/>
</dbReference>
<dbReference type="PANTHER" id="PTHR13890:SF0">
    <property type="entry name" value="MAGNESIUM TRANSPORTER MRS2 HOMOLOG, MITOCHONDRIAL"/>
    <property type="match status" value="1"/>
</dbReference>
<feature type="region of interest" description="Disordered" evidence="12">
    <location>
        <begin position="514"/>
        <end position="573"/>
    </location>
</feature>
<dbReference type="EMBL" id="ALBS01000047">
    <property type="protein sequence ID" value="EJT51779.1"/>
    <property type="molecule type" value="Genomic_DNA"/>
</dbReference>
<evidence type="ECO:0000256" key="11">
    <source>
        <dbReference type="SAM" id="Coils"/>
    </source>
</evidence>
<dbReference type="FunFam" id="1.20.58.340:FF:000031">
    <property type="entry name" value="Chromosome 12, whole genome shotgun sequence"/>
    <property type="match status" value="1"/>
</dbReference>
<dbReference type="GO" id="GO:0045016">
    <property type="term" value="P:mitochondrial magnesium ion transmembrane transport"/>
    <property type="evidence" value="ECO:0007669"/>
    <property type="project" value="TreeGrafter"/>
</dbReference>
<gene>
    <name evidence="13" type="ORF">A1Q1_07010</name>
</gene>
<keyword evidence="8 10" id="KW-0406">Ion transport</keyword>
<feature type="compositionally biased region" description="Low complexity" evidence="12">
    <location>
        <begin position="555"/>
        <end position="573"/>
    </location>
</feature>
<feature type="compositionally biased region" description="Basic and acidic residues" evidence="12">
    <location>
        <begin position="453"/>
        <end position="462"/>
    </location>
</feature>
<sequence>MNTRGVSVLGSLGIGVARSPCVPARPLLRARSVVATPKRFKTTTSFWSTSYPAPVQDAAADKVPPPPPLPAPSAVTQAEETDRQRARRQQRYLDSLMNKAGEVGLQSEEGKYKKMDLCRAHDLDPRDLRKLDSITPSLVPVILTTRSCILISILHLKALIKPDRVIIFNPPGYQESEAARRFKEHLQENVRAGLNSNHCGEGEEEMGLPYEHRALESILVDTANALEEEMGFIRRLVKNLLQNLETDINRENLRKLLHYSRRLAGFQSRAKSIKSAFDELLDSDEDLSAMYITDKLNGRPRALHDHAQLELLLESFTKQVEEIVSEIDTTAANMQSTQEIAELMLDSGRNALLALDIKVSIATLGIGTGALVAGLFGMNLTTTLEDSPWAFAIVSGITAFIAACVFGYGSRVLRKVRHIALVSKPTSLPESVREAKERFVRERLDRQRAMEAERERIARETQARTPNNTLHKVNLSPIPDYEERWTAVRMGQRKEASLWDRLFRPNKLRKQLLGMPSGAVTASSVPSSTTGPKKAQPTPAKAPTRPTTKPEKPSATRAPALQPAPAAANAESK</sequence>
<evidence type="ECO:0000256" key="4">
    <source>
        <dbReference type="ARBA" id="ARBA00022692"/>
    </source>
</evidence>
<dbReference type="HOGENOM" id="CLU_475818_0_0_1"/>
<evidence type="ECO:0000256" key="9">
    <source>
        <dbReference type="ARBA" id="ARBA00023136"/>
    </source>
</evidence>
<evidence type="ECO:0000256" key="3">
    <source>
        <dbReference type="ARBA" id="ARBA00022448"/>
    </source>
</evidence>
<dbReference type="GO" id="GO:0015095">
    <property type="term" value="F:magnesium ion transmembrane transporter activity"/>
    <property type="evidence" value="ECO:0007669"/>
    <property type="project" value="TreeGrafter"/>
</dbReference>
<evidence type="ECO:0000256" key="5">
    <source>
        <dbReference type="ARBA" id="ARBA00022842"/>
    </source>
</evidence>
<feature type="region of interest" description="Disordered" evidence="12">
    <location>
        <begin position="57"/>
        <end position="86"/>
    </location>
</feature>
<keyword evidence="5 10" id="KW-0460">Magnesium</keyword>
<comment type="similarity">
    <text evidence="2 10">Belongs to the CorA metal ion transporter (MIT) (TC 1.A.35) family.</text>
</comment>
<feature type="region of interest" description="Disordered" evidence="12">
    <location>
        <begin position="453"/>
        <end position="474"/>
    </location>
</feature>
<dbReference type="GO" id="GO:0005743">
    <property type="term" value="C:mitochondrial inner membrane"/>
    <property type="evidence" value="ECO:0007669"/>
    <property type="project" value="UniProtKB-SubCell"/>
</dbReference>
<feature type="transmembrane region" description="Helical" evidence="10">
    <location>
        <begin position="389"/>
        <end position="409"/>
    </location>
</feature>
<protein>
    <recommendedName>
        <fullName evidence="10">Magnesium transporter</fullName>
    </recommendedName>
</protein>
<dbReference type="PANTHER" id="PTHR13890">
    <property type="entry name" value="RNA SPLICING PROTEIN MRS2, MITOCHONDRIAL"/>
    <property type="match status" value="1"/>
</dbReference>
<dbReference type="AlphaFoldDB" id="J6F453"/>
<keyword evidence="10" id="KW-0496">Mitochondrion</keyword>
<evidence type="ECO:0000256" key="7">
    <source>
        <dbReference type="ARBA" id="ARBA00022989"/>
    </source>
</evidence>
<dbReference type="OrthoDB" id="10251508at2759"/>
<evidence type="ECO:0000256" key="8">
    <source>
        <dbReference type="ARBA" id="ARBA00023065"/>
    </source>
</evidence>
<feature type="compositionally biased region" description="Low complexity" evidence="12">
    <location>
        <begin position="516"/>
        <end position="547"/>
    </location>
</feature>
<keyword evidence="3 10" id="KW-0813">Transport</keyword>
<feature type="coiled-coil region" evidence="11">
    <location>
        <begin position="223"/>
        <end position="254"/>
    </location>
</feature>
<keyword evidence="4 10" id="KW-0812">Transmembrane</keyword>